<dbReference type="EMBL" id="GG658170">
    <property type="protein sequence ID" value="EEO30995.1"/>
    <property type="molecule type" value="Genomic_DNA"/>
</dbReference>
<dbReference type="Pfam" id="PF03091">
    <property type="entry name" value="CutA1"/>
    <property type="match status" value="1"/>
</dbReference>
<dbReference type="InterPro" id="IPR015867">
    <property type="entry name" value="N-reg_PII/ATP_PRibTrfase_C"/>
</dbReference>
<evidence type="ECO:0000313" key="2">
    <source>
        <dbReference type="EMBL" id="EEO30995.1"/>
    </source>
</evidence>
<dbReference type="Proteomes" id="UP000005089">
    <property type="component" value="Unassembled WGS sequence"/>
</dbReference>
<dbReference type="eggNOG" id="COG1324">
    <property type="taxonomic scope" value="Bacteria"/>
</dbReference>
<dbReference type="InterPro" id="IPR011322">
    <property type="entry name" value="N-reg_PII-like_a/b"/>
</dbReference>
<dbReference type="GO" id="GO:0010038">
    <property type="term" value="P:response to metal ion"/>
    <property type="evidence" value="ECO:0007669"/>
    <property type="project" value="InterPro"/>
</dbReference>
<name>C3XCR9_OXAFO</name>
<dbReference type="InterPro" id="IPR004323">
    <property type="entry name" value="Ion_tolerance_CutA"/>
</dbReference>
<comment type="similarity">
    <text evidence="1">Belongs to the CutA family.</text>
</comment>
<evidence type="ECO:0000256" key="1">
    <source>
        <dbReference type="ARBA" id="ARBA00010169"/>
    </source>
</evidence>
<proteinExistence type="inferred from homology"/>
<protein>
    <submittedName>
        <fullName evidence="2">Putative divalent-cation tolerance protein CutA</fullName>
    </submittedName>
</protein>
<accession>C3XCR9</accession>
<evidence type="ECO:0000313" key="3">
    <source>
        <dbReference type="Proteomes" id="UP000005089"/>
    </source>
</evidence>
<dbReference type="STRING" id="847.BRW83_0046"/>
<dbReference type="GO" id="GO:0005507">
    <property type="term" value="F:copper ion binding"/>
    <property type="evidence" value="ECO:0007669"/>
    <property type="project" value="TreeGrafter"/>
</dbReference>
<dbReference type="SUPFAM" id="SSF54913">
    <property type="entry name" value="GlnB-like"/>
    <property type="match status" value="1"/>
</dbReference>
<dbReference type="PANTHER" id="PTHR23419:SF8">
    <property type="entry name" value="FI09726P"/>
    <property type="match status" value="1"/>
</dbReference>
<reference evidence="2 3" key="1">
    <citation type="submission" date="2009-02" db="EMBL/GenBank/DDBJ databases">
        <title>The Genome Sequence of Oxalobacter formigenes OXCC13.</title>
        <authorList>
            <consortium name="The Broad Institute Genome Sequencing Platform"/>
            <person name="Ward D."/>
            <person name="Young S.K."/>
            <person name="Kodira C.D."/>
            <person name="Zeng Q."/>
            <person name="Koehrsen M."/>
            <person name="Alvarado L."/>
            <person name="Berlin A."/>
            <person name="Borenstein D."/>
            <person name="Chen Z."/>
            <person name="Engels R."/>
            <person name="Freedman E."/>
            <person name="Gellesch M."/>
            <person name="Goldberg J."/>
            <person name="Griggs A."/>
            <person name="Gujja S."/>
            <person name="Heiman D."/>
            <person name="Hepburn T."/>
            <person name="Howarth C."/>
            <person name="Jen D."/>
            <person name="Larson L."/>
            <person name="Lewis B."/>
            <person name="Mehta T."/>
            <person name="Park D."/>
            <person name="Pearson M."/>
            <person name="Roberts A."/>
            <person name="Saif S."/>
            <person name="Shea T."/>
            <person name="Shenoy N."/>
            <person name="Sisk P."/>
            <person name="Stolte C."/>
            <person name="Sykes S."/>
            <person name="Walk T."/>
            <person name="White J."/>
            <person name="Yandava C."/>
            <person name="Allison M.J."/>
            <person name="Lander E."/>
            <person name="Nusbaum C."/>
            <person name="Galagan J."/>
            <person name="Birren B."/>
        </authorList>
    </citation>
    <scope>NUCLEOTIDE SEQUENCE [LARGE SCALE GENOMIC DNA]</scope>
    <source>
        <strain evidence="2 3">OXCC13</strain>
    </source>
</reference>
<dbReference type="PANTHER" id="PTHR23419">
    <property type="entry name" value="DIVALENT CATION TOLERANCE CUTA-RELATED"/>
    <property type="match status" value="1"/>
</dbReference>
<dbReference type="HOGENOM" id="CLU_098807_3_1_4"/>
<sequence length="110" mass="12317">MKGKGMKQAIFIYCTVPDKDTAVAIGRKLVENRLAACVSFGSPVQSIYRWQGVIEEAMELALTIKTVRENYSAIEELIVSLHPYDVPEIVAVELDNGLKPYLDWIVSETE</sequence>
<gene>
    <name evidence="2" type="ORF">OFBG_02023</name>
</gene>
<dbReference type="Gene3D" id="3.30.70.120">
    <property type="match status" value="1"/>
</dbReference>
<organism evidence="2 3">
    <name type="scientific">Oxalobacter formigenes OXCC13</name>
    <dbReference type="NCBI Taxonomy" id="556269"/>
    <lineage>
        <taxon>Bacteria</taxon>
        <taxon>Pseudomonadati</taxon>
        <taxon>Pseudomonadota</taxon>
        <taxon>Betaproteobacteria</taxon>
        <taxon>Burkholderiales</taxon>
        <taxon>Oxalobacteraceae</taxon>
        <taxon>Oxalobacter</taxon>
    </lineage>
</organism>
<keyword evidence="3" id="KW-1185">Reference proteome</keyword>
<dbReference type="AlphaFoldDB" id="C3XCR9"/>